<dbReference type="EMBL" id="FOQY01000004">
    <property type="protein sequence ID" value="SFI64996.1"/>
    <property type="molecule type" value="Genomic_DNA"/>
</dbReference>
<protein>
    <recommendedName>
        <fullName evidence="3">MarR family protein</fullName>
    </recommendedName>
</protein>
<evidence type="ECO:0000313" key="1">
    <source>
        <dbReference type="EMBL" id="SFI64996.1"/>
    </source>
</evidence>
<dbReference type="RefSeq" id="WP_177244997.1">
    <property type="nucleotide sequence ID" value="NZ_FOQY01000004.1"/>
</dbReference>
<dbReference type="InterPro" id="IPR036388">
    <property type="entry name" value="WH-like_DNA-bd_sf"/>
</dbReference>
<sequence length="78" mass="8654">MAGEPSRKGVVDRHDDADRRRTIVSIAEANRASADAWLARGAQAWRTALEPLTHEQRETSVETLRAYEREAAAEHGDA</sequence>
<name>A0A1I3JXV4_9ACTN</name>
<evidence type="ECO:0000313" key="2">
    <source>
        <dbReference type="Proteomes" id="UP000199111"/>
    </source>
</evidence>
<dbReference type="AlphaFoldDB" id="A0A1I3JXV4"/>
<proteinExistence type="predicted"/>
<keyword evidence="2" id="KW-1185">Reference proteome</keyword>
<reference evidence="2" key="1">
    <citation type="submission" date="2016-10" db="EMBL/GenBank/DDBJ databases">
        <authorList>
            <person name="Varghese N."/>
            <person name="Submissions S."/>
        </authorList>
    </citation>
    <scope>NUCLEOTIDE SEQUENCE [LARGE SCALE GENOMIC DNA]</scope>
    <source>
        <strain evidence="2">CGMCC 4.2126</strain>
    </source>
</reference>
<accession>A0A1I3JXV4</accession>
<dbReference type="Proteomes" id="UP000199111">
    <property type="component" value="Unassembled WGS sequence"/>
</dbReference>
<dbReference type="Gene3D" id="1.10.10.10">
    <property type="entry name" value="Winged helix-like DNA-binding domain superfamily/Winged helix DNA-binding domain"/>
    <property type="match status" value="1"/>
</dbReference>
<organism evidence="1 2">
    <name type="scientific">Streptosporangium canum</name>
    <dbReference type="NCBI Taxonomy" id="324952"/>
    <lineage>
        <taxon>Bacteria</taxon>
        <taxon>Bacillati</taxon>
        <taxon>Actinomycetota</taxon>
        <taxon>Actinomycetes</taxon>
        <taxon>Streptosporangiales</taxon>
        <taxon>Streptosporangiaceae</taxon>
        <taxon>Streptosporangium</taxon>
    </lineage>
</organism>
<evidence type="ECO:0008006" key="3">
    <source>
        <dbReference type="Google" id="ProtNLM"/>
    </source>
</evidence>
<dbReference type="InterPro" id="IPR036390">
    <property type="entry name" value="WH_DNA-bd_sf"/>
</dbReference>
<dbReference type="GeneID" id="96297352"/>
<gene>
    <name evidence="1" type="ORF">SAMN05216275_104170</name>
</gene>
<dbReference type="SUPFAM" id="SSF46785">
    <property type="entry name" value="Winged helix' DNA-binding domain"/>
    <property type="match status" value="1"/>
</dbReference>